<name>A0A0E2HCU6_9FIRM</name>
<dbReference type="InterPro" id="IPR035895">
    <property type="entry name" value="HPr-like_sf"/>
</dbReference>
<evidence type="ECO:0000259" key="1">
    <source>
        <dbReference type="Pfam" id="PF00381"/>
    </source>
</evidence>
<dbReference type="Pfam" id="PF00381">
    <property type="entry name" value="PTS-HPr"/>
    <property type="match status" value="1"/>
</dbReference>
<protein>
    <recommendedName>
        <fullName evidence="1">HPr domain-containing protein</fullName>
    </recommendedName>
</protein>
<dbReference type="InterPro" id="IPR000032">
    <property type="entry name" value="HPr-like"/>
</dbReference>
<proteinExistence type="predicted"/>
<feature type="domain" description="HPr" evidence="1">
    <location>
        <begin position="14"/>
        <end position="71"/>
    </location>
</feature>
<gene>
    <name evidence="2" type="ORF">HMPREF1090_01833</name>
</gene>
<dbReference type="SUPFAM" id="SSF55594">
    <property type="entry name" value="HPr-like"/>
    <property type="match status" value="1"/>
</dbReference>
<dbReference type="PATRIC" id="fig|999408.3.peg.1972"/>
<dbReference type="GeneID" id="57959700"/>
<dbReference type="HOGENOM" id="CLU_136230_4_0_9"/>
<sequence length="81" mass="9092">MKEKKIMLPTMSEAKRFVDEAAKCDFDIDVFYNRVTIDAKSILGVLSLDLTRILTVQFNGENQGFEEYLETVTPEANASAA</sequence>
<dbReference type="RefSeq" id="WP_002583758.1">
    <property type="nucleotide sequence ID" value="NZ_KB851018.1"/>
</dbReference>
<evidence type="ECO:0000313" key="3">
    <source>
        <dbReference type="Proteomes" id="UP000013085"/>
    </source>
</evidence>
<comment type="caution">
    <text evidence="2">The sequence shown here is derived from an EMBL/GenBank/DDBJ whole genome shotgun (WGS) entry which is preliminary data.</text>
</comment>
<evidence type="ECO:0000313" key="2">
    <source>
        <dbReference type="EMBL" id="ENZ17533.1"/>
    </source>
</evidence>
<dbReference type="Gene3D" id="3.30.1340.10">
    <property type="entry name" value="HPr-like"/>
    <property type="match status" value="1"/>
</dbReference>
<dbReference type="AlphaFoldDB" id="A0A0E2HCU6"/>
<dbReference type="Proteomes" id="UP000013085">
    <property type="component" value="Unassembled WGS sequence"/>
</dbReference>
<accession>A0A0E2HCU6</accession>
<reference evidence="2 3" key="1">
    <citation type="submission" date="2013-01" db="EMBL/GenBank/DDBJ databases">
        <title>The Genome Sequence of Clostridium clostridioforme 90A8.</title>
        <authorList>
            <consortium name="The Broad Institute Genome Sequencing Platform"/>
            <person name="Earl A."/>
            <person name="Ward D."/>
            <person name="Feldgarden M."/>
            <person name="Gevers D."/>
            <person name="Courvalin P."/>
            <person name="Lambert T."/>
            <person name="Walker B."/>
            <person name="Young S.K."/>
            <person name="Zeng Q."/>
            <person name="Gargeya S."/>
            <person name="Fitzgerald M."/>
            <person name="Haas B."/>
            <person name="Abouelleil A."/>
            <person name="Alvarado L."/>
            <person name="Arachchi H.M."/>
            <person name="Berlin A.M."/>
            <person name="Chapman S.B."/>
            <person name="Dewar J."/>
            <person name="Goldberg J."/>
            <person name="Griggs A."/>
            <person name="Gujja S."/>
            <person name="Hansen M."/>
            <person name="Howarth C."/>
            <person name="Imamovic A."/>
            <person name="Larimer J."/>
            <person name="McCowan C."/>
            <person name="Murphy C."/>
            <person name="Neiman D."/>
            <person name="Pearson M."/>
            <person name="Priest M."/>
            <person name="Roberts A."/>
            <person name="Saif S."/>
            <person name="Shea T."/>
            <person name="Sisk P."/>
            <person name="Sykes S."/>
            <person name="Wortman J."/>
            <person name="Nusbaum C."/>
            <person name="Birren B."/>
        </authorList>
    </citation>
    <scope>NUCLEOTIDE SEQUENCE [LARGE SCALE GENOMIC DNA]</scope>
    <source>
        <strain evidence="2 3">90A8</strain>
    </source>
</reference>
<organism evidence="2 3">
    <name type="scientific">[Clostridium] clostridioforme 90A8</name>
    <dbReference type="NCBI Taxonomy" id="999408"/>
    <lineage>
        <taxon>Bacteria</taxon>
        <taxon>Bacillati</taxon>
        <taxon>Bacillota</taxon>
        <taxon>Clostridia</taxon>
        <taxon>Lachnospirales</taxon>
        <taxon>Lachnospiraceae</taxon>
        <taxon>Enterocloster</taxon>
    </lineage>
</organism>
<dbReference type="EMBL" id="AGYR01000014">
    <property type="protein sequence ID" value="ENZ17533.1"/>
    <property type="molecule type" value="Genomic_DNA"/>
</dbReference>